<accession>A0A245ZJY4</accession>
<dbReference type="PANTHER" id="PTHR39569">
    <property type="entry name" value="INORGANIC TRIPHOSPHATASE"/>
    <property type="match status" value="1"/>
</dbReference>
<evidence type="ECO:0000259" key="2">
    <source>
        <dbReference type="PROSITE" id="PS51708"/>
    </source>
</evidence>
<dbReference type="PROSITE" id="PS51708">
    <property type="entry name" value="CHAD"/>
    <property type="match status" value="1"/>
</dbReference>
<dbReference type="Gene3D" id="1.40.20.10">
    <property type="entry name" value="CHAD domain"/>
    <property type="match status" value="1"/>
</dbReference>
<dbReference type="RefSeq" id="WP_158212167.1">
    <property type="nucleotide sequence ID" value="NZ_NBBI01000003.1"/>
</dbReference>
<dbReference type="OrthoDB" id="9777271at2"/>
<protein>
    <submittedName>
        <fullName evidence="3">Inorganic triphosphatase</fullName>
        <ecNumber evidence="3">3.6.1.25</ecNumber>
    </submittedName>
</protein>
<comment type="caution">
    <text evidence="3">The sequence shown here is derived from an EMBL/GenBank/DDBJ whole genome shotgun (WGS) entry which is preliminary data.</text>
</comment>
<evidence type="ECO:0000313" key="3">
    <source>
        <dbReference type="EMBL" id="OWK30036.1"/>
    </source>
</evidence>
<dbReference type="PROSITE" id="PS51707">
    <property type="entry name" value="CYTH"/>
    <property type="match status" value="1"/>
</dbReference>
<dbReference type="SUPFAM" id="SSF55154">
    <property type="entry name" value="CYTH-like phosphatases"/>
    <property type="match status" value="1"/>
</dbReference>
<sequence length="493" mass="52997">MTNEASGTGDMEIELKLVIDPADGAALARSPVLAGITPDDGAQSTTYFDTPDGALRDKGLSLRVRRIGERYIQTIKAAGTSGAGIFARDEWEHDVAGPAPDLGGSSPLGAMVDEAVLARIAPVFSVTVRRRAWQVVTDDAEIELVLDEGTVTAAGRQAPVAEIEAELKGGAPAALFALARRLGTEVPLRLGVLTKAERGYRLSDGKLGAPVKAAPLSIDPAADVAAAVAAIVGGCLRQFRLNEDVLRTRDDLTALHQTRVALRRLRAALSLFKQVLNDDCFATFTAGLRELARALGEARDLDVVIDGLGTQAPDSLTAARDRAYAAARAALDDQNTRDLMIALVEWVTLGDWRLRPAHDEAVSQPAAEFAAATMTTLRRRLKKRGKHLAALDDEARHEVRKLAKKARYATEFFAPLVTGKKAVRRHKKFRKKLAALQAHLGALNDLAVAPGLLERFGLADHPVDAEARERLLRKAAKAHKALMKTKRFWSAGA</sequence>
<dbReference type="EMBL" id="NBBI01000003">
    <property type="protein sequence ID" value="OWK30036.1"/>
    <property type="molecule type" value="Genomic_DNA"/>
</dbReference>
<reference evidence="3 4" key="1">
    <citation type="submission" date="2017-03" db="EMBL/GenBank/DDBJ databases">
        <title>Genome sequence of Sphingomonas dokdonensis DSM 21029.</title>
        <authorList>
            <person name="Poehlein A."/>
            <person name="Wuebbeler J.H."/>
            <person name="Steinbuechel A."/>
            <person name="Daniel R."/>
        </authorList>
    </citation>
    <scope>NUCLEOTIDE SEQUENCE [LARGE SCALE GENOMIC DNA]</scope>
    <source>
        <strain evidence="3 4">DSM 21029</strain>
    </source>
</reference>
<dbReference type="SMART" id="SM01118">
    <property type="entry name" value="CYTH"/>
    <property type="match status" value="1"/>
</dbReference>
<dbReference type="InterPro" id="IPR023577">
    <property type="entry name" value="CYTH_domain"/>
</dbReference>
<feature type="domain" description="CYTH" evidence="1">
    <location>
        <begin position="10"/>
        <end position="206"/>
    </location>
</feature>
<dbReference type="SMART" id="SM00880">
    <property type="entry name" value="CHAD"/>
    <property type="match status" value="1"/>
</dbReference>
<keyword evidence="3" id="KW-0378">Hydrolase</keyword>
<dbReference type="Pfam" id="PF01928">
    <property type="entry name" value="CYTH"/>
    <property type="match status" value="1"/>
</dbReference>
<dbReference type="Gene3D" id="2.40.320.10">
    <property type="entry name" value="Hypothetical Protein Pfu-838710-001"/>
    <property type="match status" value="1"/>
</dbReference>
<evidence type="ECO:0000259" key="1">
    <source>
        <dbReference type="PROSITE" id="PS51707"/>
    </source>
</evidence>
<dbReference type="Pfam" id="PF05235">
    <property type="entry name" value="CHAD"/>
    <property type="match status" value="1"/>
</dbReference>
<keyword evidence="4" id="KW-1185">Reference proteome</keyword>
<feature type="domain" description="CHAD" evidence="2">
    <location>
        <begin position="221"/>
        <end position="493"/>
    </location>
</feature>
<dbReference type="InterPro" id="IPR038186">
    <property type="entry name" value="CHAD_dom_sf"/>
</dbReference>
<dbReference type="Proteomes" id="UP000197290">
    <property type="component" value="Unassembled WGS sequence"/>
</dbReference>
<dbReference type="CDD" id="cd07756">
    <property type="entry name" value="CYTH-like_Pase_CHAD"/>
    <property type="match status" value="1"/>
</dbReference>
<dbReference type="AlphaFoldDB" id="A0A245ZJY4"/>
<proteinExistence type="predicted"/>
<dbReference type="GO" id="GO:0050355">
    <property type="term" value="F:inorganic triphosphate phosphatase activity"/>
    <property type="evidence" value="ECO:0007669"/>
    <property type="project" value="UniProtKB-EC"/>
</dbReference>
<dbReference type="GO" id="GO:0046872">
    <property type="term" value="F:metal ion binding"/>
    <property type="evidence" value="ECO:0007669"/>
    <property type="project" value="TreeGrafter"/>
</dbReference>
<evidence type="ECO:0000313" key="4">
    <source>
        <dbReference type="Proteomes" id="UP000197290"/>
    </source>
</evidence>
<dbReference type="PANTHER" id="PTHR39569:SF1">
    <property type="entry name" value="INORGANIC TRIPHOSPHATASE"/>
    <property type="match status" value="1"/>
</dbReference>
<gene>
    <name evidence="3" type="primary">ygiF</name>
    <name evidence="3" type="ORF">SPDO_17170</name>
</gene>
<dbReference type="InterPro" id="IPR033469">
    <property type="entry name" value="CYTH-like_dom_sf"/>
</dbReference>
<dbReference type="InterPro" id="IPR039013">
    <property type="entry name" value="YgiF"/>
</dbReference>
<dbReference type="InterPro" id="IPR007899">
    <property type="entry name" value="CHAD_dom"/>
</dbReference>
<dbReference type="EC" id="3.6.1.25" evidence="3"/>
<organism evidence="3 4">
    <name type="scientific">Sphingomonas dokdonensis</name>
    <dbReference type="NCBI Taxonomy" id="344880"/>
    <lineage>
        <taxon>Bacteria</taxon>
        <taxon>Pseudomonadati</taxon>
        <taxon>Pseudomonadota</taxon>
        <taxon>Alphaproteobacteria</taxon>
        <taxon>Sphingomonadales</taxon>
        <taxon>Sphingomonadaceae</taxon>
        <taxon>Sphingomonas</taxon>
    </lineage>
</organism>
<name>A0A245ZJY4_9SPHN</name>